<gene>
    <name evidence="2" type="ORF">MTBBW1_300044</name>
</gene>
<evidence type="ECO:0000256" key="1">
    <source>
        <dbReference type="SAM" id="Phobius"/>
    </source>
</evidence>
<name>A0A1W1HFW8_9BACT</name>
<proteinExistence type="predicted"/>
<keyword evidence="1" id="KW-0472">Membrane</keyword>
<feature type="transmembrane region" description="Helical" evidence="1">
    <location>
        <begin position="12"/>
        <end position="30"/>
    </location>
</feature>
<dbReference type="Proteomes" id="UP000191931">
    <property type="component" value="Unassembled WGS sequence"/>
</dbReference>
<evidence type="ECO:0000313" key="3">
    <source>
        <dbReference type="Proteomes" id="UP000191931"/>
    </source>
</evidence>
<reference evidence="2 3" key="1">
    <citation type="submission" date="2017-03" db="EMBL/GenBank/DDBJ databases">
        <authorList>
            <person name="Afonso C.L."/>
            <person name="Miller P.J."/>
            <person name="Scott M.A."/>
            <person name="Spackman E."/>
            <person name="Goraichik I."/>
            <person name="Dimitrov K.M."/>
            <person name="Suarez D.L."/>
            <person name="Swayne D.E."/>
        </authorList>
    </citation>
    <scope>NUCLEOTIDE SEQUENCE [LARGE SCALE GENOMIC DNA]</scope>
    <source>
        <strain evidence="2">PRJEB14757</strain>
    </source>
</reference>
<feature type="transmembrane region" description="Helical" evidence="1">
    <location>
        <begin position="66"/>
        <end position="86"/>
    </location>
</feature>
<dbReference type="EMBL" id="FWEV01000224">
    <property type="protein sequence ID" value="SLM31313.1"/>
    <property type="molecule type" value="Genomic_DNA"/>
</dbReference>
<evidence type="ECO:0000313" key="2">
    <source>
        <dbReference type="EMBL" id="SLM31313.1"/>
    </source>
</evidence>
<accession>A0A1W1HFW8</accession>
<sequence length="127" mass="14558">MEKINRGTFWGWYGGIIGGSIFLPMLSFLFIHTGHYMLSLWCMAGFLLTAIYAMRVTPWKYPDTSYGKLIIPVVSIPVITAIAIAVVKPEYKGQTVNIWQVLTWIPLFMTPVLTTWKVTYKKNQHKT</sequence>
<keyword evidence="1" id="KW-0812">Transmembrane</keyword>
<dbReference type="STRING" id="1246637.MTBBW1_300044"/>
<keyword evidence="3" id="KW-1185">Reference proteome</keyword>
<keyword evidence="1" id="KW-1133">Transmembrane helix</keyword>
<feature type="transmembrane region" description="Helical" evidence="1">
    <location>
        <begin position="98"/>
        <end position="116"/>
    </location>
</feature>
<protein>
    <submittedName>
        <fullName evidence="2">Uncharacterized protein</fullName>
    </submittedName>
</protein>
<organism evidence="2 3">
    <name type="scientific">Desulfamplus magnetovallimortis</name>
    <dbReference type="NCBI Taxonomy" id="1246637"/>
    <lineage>
        <taxon>Bacteria</taxon>
        <taxon>Pseudomonadati</taxon>
        <taxon>Thermodesulfobacteriota</taxon>
        <taxon>Desulfobacteria</taxon>
        <taxon>Desulfobacterales</taxon>
        <taxon>Desulfobacteraceae</taxon>
        <taxon>Desulfamplus</taxon>
    </lineage>
</organism>
<dbReference type="AlphaFoldDB" id="A0A1W1HFW8"/>
<feature type="transmembrane region" description="Helical" evidence="1">
    <location>
        <begin position="36"/>
        <end position="54"/>
    </location>
</feature>